<organism evidence="1 2">
    <name type="scientific">Helicobacter cetorum (strain ATCC BAA-540 / CCUG 52418 / MIT 99-5656)</name>
    <dbReference type="NCBI Taxonomy" id="1163745"/>
    <lineage>
        <taxon>Bacteria</taxon>
        <taxon>Pseudomonadati</taxon>
        <taxon>Campylobacterota</taxon>
        <taxon>Epsilonproteobacteria</taxon>
        <taxon>Campylobacterales</taxon>
        <taxon>Helicobacteraceae</taxon>
        <taxon>Helicobacter</taxon>
    </lineage>
</organism>
<name>I0ERL7_HELCM</name>
<dbReference type="AlphaFoldDB" id="I0ERL7"/>
<dbReference type="EMBL" id="CP003481">
    <property type="protein sequence ID" value="AFI05586.1"/>
    <property type="molecule type" value="Genomic_DNA"/>
</dbReference>
<accession>I0ERL7</accession>
<dbReference type="OrthoDB" id="9949133at2"/>
<dbReference type="PATRIC" id="fig|1163745.3.peg.607"/>
<gene>
    <name evidence="1" type="ordered locus">HCD_02850</name>
</gene>
<sequence length="127" mass="14496">MYLRIISIICIALLFVGCYTLEVTYGNLGVFSNKKLPKNIQVETSGHVEGKNCVYYVFPFFFFNLFKNAKKGGMEIVVQKAIEERHKRGFKGNVLTDAKMYRKGGYCFLFANACLVVERNLSTITKK</sequence>
<dbReference type="PROSITE" id="PS51257">
    <property type="entry name" value="PROKAR_LIPOPROTEIN"/>
    <property type="match status" value="1"/>
</dbReference>
<dbReference type="RefSeq" id="WP_014659100.1">
    <property type="nucleotide sequence ID" value="NC_017735.1"/>
</dbReference>
<evidence type="ECO:0008006" key="3">
    <source>
        <dbReference type="Google" id="ProtNLM"/>
    </source>
</evidence>
<dbReference type="KEGG" id="hcm:HCD_02850"/>
<dbReference type="HOGENOM" id="CLU_1967505_0_0_7"/>
<keyword evidence="2" id="KW-1185">Reference proteome</keyword>
<proteinExistence type="predicted"/>
<protein>
    <recommendedName>
        <fullName evidence="3">Lipoprotein</fullName>
    </recommendedName>
</protein>
<evidence type="ECO:0000313" key="1">
    <source>
        <dbReference type="EMBL" id="AFI05586.1"/>
    </source>
</evidence>
<evidence type="ECO:0000313" key="2">
    <source>
        <dbReference type="Proteomes" id="UP000005013"/>
    </source>
</evidence>
<dbReference type="Proteomes" id="UP000005013">
    <property type="component" value="Chromosome"/>
</dbReference>
<reference evidence="1 2" key="1">
    <citation type="journal article" date="2013" name="PLoS ONE">
        <title>Sequence Divergence and Conservation in Genomes ofHelicobacter cetorum Strains from a Dolphin and a Whale.</title>
        <authorList>
            <person name="Kersulyte D."/>
            <person name="Rossi M."/>
            <person name="Berg D.E."/>
        </authorList>
    </citation>
    <scope>NUCLEOTIDE SEQUENCE [LARGE SCALE GENOMIC DNA]</scope>
    <source>
        <strain evidence="1 2">MIT 99-5656</strain>
    </source>
</reference>